<sequence>MDFEREKANLLAENIKGFIQFVRKSYQQKNSYLSDPDKLYRLKLLIDEFHFQIIADELTRINKFVYDEKYTALLVNRFRKAIHMIGDYIEQNYNDLFIFTARLHTLRSISSSFTNI</sequence>
<gene>
    <name evidence="1" type="ORF">R4Z09_21505</name>
</gene>
<organism evidence="1 2">
    <name type="scientific">Niallia oryzisoli</name>
    <dbReference type="NCBI Taxonomy" id="1737571"/>
    <lineage>
        <taxon>Bacteria</taxon>
        <taxon>Bacillati</taxon>
        <taxon>Bacillota</taxon>
        <taxon>Bacilli</taxon>
        <taxon>Bacillales</taxon>
        <taxon>Bacillaceae</taxon>
        <taxon>Niallia</taxon>
    </lineage>
</organism>
<accession>A0ABZ2CBG7</accession>
<proteinExistence type="predicted"/>
<evidence type="ECO:0000313" key="2">
    <source>
        <dbReference type="Proteomes" id="UP001357223"/>
    </source>
</evidence>
<dbReference type="EMBL" id="CP137640">
    <property type="protein sequence ID" value="WVX79840.1"/>
    <property type="molecule type" value="Genomic_DNA"/>
</dbReference>
<protein>
    <submittedName>
        <fullName evidence="1">Uncharacterized protein</fullName>
    </submittedName>
</protein>
<evidence type="ECO:0000313" key="1">
    <source>
        <dbReference type="EMBL" id="WVX79840.1"/>
    </source>
</evidence>
<dbReference type="Proteomes" id="UP001357223">
    <property type="component" value="Chromosome"/>
</dbReference>
<keyword evidence="2" id="KW-1185">Reference proteome</keyword>
<reference evidence="1 2" key="1">
    <citation type="submission" date="2023-10" db="EMBL/GenBank/DDBJ databases">
        <title>Niallia locisalis sp.nov. isolated from a salt pond sample.</title>
        <authorList>
            <person name="Li X.-J."/>
            <person name="Dong L."/>
        </authorList>
    </citation>
    <scope>NUCLEOTIDE SEQUENCE [LARGE SCALE GENOMIC DNA]</scope>
    <source>
        <strain evidence="1 2">DSM 29761</strain>
    </source>
</reference>
<dbReference type="RefSeq" id="WP_338448771.1">
    <property type="nucleotide sequence ID" value="NZ_CP137640.1"/>
</dbReference>
<name>A0ABZ2CBG7_9BACI</name>